<organism evidence="2 5">
    <name type="scientific">Paraburkholderia bryophila</name>
    <dbReference type="NCBI Taxonomy" id="420952"/>
    <lineage>
        <taxon>Bacteria</taxon>
        <taxon>Pseudomonadati</taxon>
        <taxon>Pseudomonadota</taxon>
        <taxon>Betaproteobacteria</taxon>
        <taxon>Burkholderiales</taxon>
        <taxon>Burkholderiaceae</taxon>
        <taxon>Paraburkholderia</taxon>
    </lineage>
</organism>
<reference evidence="4 5" key="1">
    <citation type="submission" date="2020-07" db="EMBL/GenBank/DDBJ databases">
        <title>Exploring microbial biodiversity for novel pathways involved in the catabolism of aromatic compounds derived from lignin.</title>
        <authorList>
            <person name="Elkins J."/>
        </authorList>
    </citation>
    <scope>NUCLEOTIDE SEQUENCE [LARGE SCALE GENOMIC DNA]</scope>
    <source>
        <strain evidence="2 5">H2C3B</strain>
        <strain evidence="3 4">H2C3C</strain>
    </source>
</reference>
<keyword evidence="4" id="KW-1185">Reference proteome</keyword>
<evidence type="ECO:0000313" key="3">
    <source>
        <dbReference type="EMBL" id="NYH20616.1"/>
    </source>
</evidence>
<accession>A0A7Y9WHJ2</accession>
<comment type="caution">
    <text evidence="2">The sequence shown here is derived from an EMBL/GenBank/DDBJ whole genome shotgun (WGS) entry which is preliminary data.</text>
</comment>
<protein>
    <submittedName>
        <fullName evidence="2">Uncharacterized protein</fullName>
    </submittedName>
</protein>
<evidence type="ECO:0000313" key="2">
    <source>
        <dbReference type="EMBL" id="NYH20356.1"/>
    </source>
</evidence>
<dbReference type="EMBL" id="JACCAU010000002">
    <property type="protein sequence ID" value="NYH20356.1"/>
    <property type="molecule type" value="Genomic_DNA"/>
</dbReference>
<dbReference type="AlphaFoldDB" id="A0A7Y9WHJ2"/>
<evidence type="ECO:0000313" key="4">
    <source>
        <dbReference type="Proteomes" id="UP000540929"/>
    </source>
</evidence>
<name>A0A7Y9WHJ2_9BURK</name>
<evidence type="ECO:0000313" key="5">
    <source>
        <dbReference type="Proteomes" id="UP000572540"/>
    </source>
</evidence>
<evidence type="ECO:0000256" key="1">
    <source>
        <dbReference type="SAM" id="Phobius"/>
    </source>
</evidence>
<feature type="transmembrane region" description="Helical" evidence="1">
    <location>
        <begin position="82"/>
        <end position="101"/>
    </location>
</feature>
<dbReference type="RefSeq" id="WP_179703157.1">
    <property type="nucleotide sequence ID" value="NZ_JACCAS010000001.1"/>
</dbReference>
<sequence>MKRIIYVSSMARVARSACAVIHGRCSASSMRLRQTFNRLDTGYPAVVMMGGQTAIRSPNFLPSPIMIDSFARVSGWQQLYHLWELIVMLCKFLWGLLRFLGGG</sequence>
<proteinExistence type="predicted"/>
<dbReference type="EMBL" id="JACCAS010000001">
    <property type="protein sequence ID" value="NYH20616.1"/>
    <property type="molecule type" value="Genomic_DNA"/>
</dbReference>
<keyword evidence="1" id="KW-0812">Transmembrane</keyword>
<keyword evidence="1" id="KW-0472">Membrane</keyword>
<dbReference type="Proteomes" id="UP000572540">
    <property type="component" value="Unassembled WGS sequence"/>
</dbReference>
<gene>
    <name evidence="3" type="ORF">GGD40_000095</name>
    <name evidence="2" type="ORF">GGD41_007698</name>
</gene>
<dbReference type="Proteomes" id="UP000540929">
    <property type="component" value="Unassembled WGS sequence"/>
</dbReference>
<keyword evidence="1" id="KW-1133">Transmembrane helix</keyword>